<reference evidence="7" key="1">
    <citation type="journal article" date="2020" name="Stud. Mycol.">
        <title>101 Dothideomycetes genomes: a test case for predicting lifestyles and emergence of pathogens.</title>
        <authorList>
            <person name="Haridas S."/>
            <person name="Albert R."/>
            <person name="Binder M."/>
            <person name="Bloem J."/>
            <person name="Labutti K."/>
            <person name="Salamov A."/>
            <person name="Andreopoulos B."/>
            <person name="Baker S."/>
            <person name="Barry K."/>
            <person name="Bills G."/>
            <person name="Bluhm B."/>
            <person name="Cannon C."/>
            <person name="Castanera R."/>
            <person name="Culley D."/>
            <person name="Daum C."/>
            <person name="Ezra D."/>
            <person name="Gonzalez J."/>
            <person name="Henrissat B."/>
            <person name="Kuo A."/>
            <person name="Liang C."/>
            <person name="Lipzen A."/>
            <person name="Lutzoni F."/>
            <person name="Magnuson J."/>
            <person name="Mondo S."/>
            <person name="Nolan M."/>
            <person name="Ohm R."/>
            <person name="Pangilinan J."/>
            <person name="Park H.-J."/>
            <person name="Ramirez L."/>
            <person name="Alfaro M."/>
            <person name="Sun H."/>
            <person name="Tritt A."/>
            <person name="Yoshinaga Y."/>
            <person name="Zwiers L.-H."/>
            <person name="Turgeon B."/>
            <person name="Goodwin S."/>
            <person name="Spatafora J."/>
            <person name="Crous P."/>
            <person name="Grigoriev I."/>
        </authorList>
    </citation>
    <scope>NUCLEOTIDE SEQUENCE</scope>
    <source>
        <strain evidence="7">ATCC 36951</strain>
    </source>
</reference>
<keyword evidence="8" id="KW-1185">Reference proteome</keyword>
<accession>A0A6A6CG55</accession>
<keyword evidence="2 7" id="KW-0378">Hydrolase</keyword>
<feature type="compositionally biased region" description="Polar residues" evidence="4">
    <location>
        <begin position="620"/>
        <end position="630"/>
    </location>
</feature>
<evidence type="ECO:0000259" key="6">
    <source>
        <dbReference type="Pfam" id="PF18564"/>
    </source>
</evidence>
<feature type="domain" description="Glycoside hydrolase family 5 C-terminal" evidence="6">
    <location>
        <begin position="642"/>
        <end position="734"/>
    </location>
</feature>
<dbReference type="GO" id="GO:0000272">
    <property type="term" value="P:polysaccharide catabolic process"/>
    <property type="evidence" value="ECO:0007669"/>
    <property type="project" value="InterPro"/>
</dbReference>
<dbReference type="AlphaFoldDB" id="A0A6A6CG55"/>
<feature type="domain" description="Glycoside hydrolase family 5" evidence="5">
    <location>
        <begin position="58"/>
        <end position="129"/>
    </location>
</feature>
<dbReference type="GeneID" id="54570310"/>
<feature type="region of interest" description="Disordered" evidence="4">
    <location>
        <begin position="576"/>
        <end position="631"/>
    </location>
</feature>
<evidence type="ECO:0000259" key="5">
    <source>
        <dbReference type="Pfam" id="PF00150"/>
    </source>
</evidence>
<comment type="similarity">
    <text evidence="1">Belongs to the glycosyl hydrolase 5 (cellulase A) family.</text>
</comment>
<sequence length="770" mass="87210">MATHRLRIDGDTFRDSNNRQVTIHGINVAGDTKFPATPDVSSHVKEHFFEGDSVSFVGRPFALDQAHTHFSRLRRWGYNTIRYIYTWEALEHAGPGKYDNDFIDFTIKVLRIAKEYGFYVFMDPHQDVWSRFTGGSGAPMWTIYACGLDPTKFAVTEASLVQNTWPNPVEYPKMIWATNYTRLAAQTIFTFFYAGKEFAPKCIIDGKNIQDYLQEHFVNACKHLAQKIHDAGDLQGKCVIGHETMNEPNKGYYGHPDLASIPEDQKLRKWTTPTAFQAMLTGSGRAIEVDVWDFGGFGPYKKTTQLVDPKGTTAWLDPASWDDTKYGWKRSPEWKLGECIWAQHGIWDPSKDELLLPQYFAKHPKTGEKLDQETWTNDNYMEFYRKYKTALREVWSEAFLLMQPSPFEIPPVIKGTPEGDDKNMIFASHFYDGITLITKKWNKLWNIDVLGVLRGRYSSPAFAIRIGETAIRNCFKDQLAEVRREGIDNMGVHPCLYTEIGIPYDMDDKHAYQTGDYSSQAAAIDANFYAVEGSGAQGMTWWVYTASNSHYWGDHWNGEDLSLYCTEDKPLPPPSYALSNSSKLSLDPSNPSYSESQSESNAPVTPGSIQKTLSVDDMSRSTPRITSAENQPGYRAAEAYVRPVPINVHGKIDSYGFDLKNCTFTLALTATSPTAQDAPTEIFLPEYHFPQMKDLTSVEVSGGKWEIRVVEEVEGATQQVLKWWHGEGEQKVTVKGVKRKRGHVGSSENDASEDSYLDAYWQMGKSCSVM</sequence>
<dbReference type="Gene3D" id="2.60.40.1180">
    <property type="entry name" value="Golgi alpha-mannosidase II"/>
    <property type="match status" value="1"/>
</dbReference>
<evidence type="ECO:0000313" key="7">
    <source>
        <dbReference type="EMBL" id="KAF2166135.1"/>
    </source>
</evidence>
<evidence type="ECO:0000256" key="3">
    <source>
        <dbReference type="ARBA" id="ARBA00023295"/>
    </source>
</evidence>
<dbReference type="SUPFAM" id="SSF51445">
    <property type="entry name" value="(Trans)glycosidases"/>
    <property type="match status" value="1"/>
</dbReference>
<evidence type="ECO:0000256" key="2">
    <source>
        <dbReference type="ARBA" id="ARBA00022801"/>
    </source>
</evidence>
<dbReference type="Pfam" id="PF18564">
    <property type="entry name" value="Glyco_hydro_5_C"/>
    <property type="match status" value="1"/>
</dbReference>
<evidence type="ECO:0000256" key="1">
    <source>
        <dbReference type="ARBA" id="ARBA00005641"/>
    </source>
</evidence>
<dbReference type="InterPro" id="IPR052066">
    <property type="entry name" value="Glycosphingolipid_Hydrolases"/>
</dbReference>
<keyword evidence="3" id="KW-0326">Glycosidase</keyword>
<evidence type="ECO:0000313" key="8">
    <source>
        <dbReference type="Proteomes" id="UP000799537"/>
    </source>
</evidence>
<dbReference type="FunFam" id="3.20.20.80:FF:000131">
    <property type="entry name" value="Glycoside hydrolase superfamily"/>
    <property type="match status" value="1"/>
</dbReference>
<evidence type="ECO:0000256" key="4">
    <source>
        <dbReference type="SAM" id="MobiDB-lite"/>
    </source>
</evidence>
<dbReference type="GO" id="GO:1904462">
    <property type="term" value="P:ergosteryl 3-beta-D-glucoside catabolic process"/>
    <property type="evidence" value="ECO:0007669"/>
    <property type="project" value="TreeGrafter"/>
</dbReference>
<proteinExistence type="inferred from homology"/>
<dbReference type="RefSeq" id="XP_033667024.1">
    <property type="nucleotide sequence ID" value="XM_033817038.1"/>
</dbReference>
<dbReference type="Pfam" id="PF00150">
    <property type="entry name" value="Cellulase"/>
    <property type="match status" value="1"/>
</dbReference>
<dbReference type="PANTHER" id="PTHR31308:SF5">
    <property type="entry name" value="ERGOSTERYL-BETA-GLUCOSIDASE"/>
    <property type="match status" value="1"/>
</dbReference>
<dbReference type="InterPro" id="IPR013780">
    <property type="entry name" value="Glyco_hydro_b"/>
</dbReference>
<organism evidence="7 8">
    <name type="scientific">Zasmidium cellare ATCC 36951</name>
    <dbReference type="NCBI Taxonomy" id="1080233"/>
    <lineage>
        <taxon>Eukaryota</taxon>
        <taxon>Fungi</taxon>
        <taxon>Dikarya</taxon>
        <taxon>Ascomycota</taxon>
        <taxon>Pezizomycotina</taxon>
        <taxon>Dothideomycetes</taxon>
        <taxon>Dothideomycetidae</taxon>
        <taxon>Mycosphaerellales</taxon>
        <taxon>Mycosphaerellaceae</taxon>
        <taxon>Zasmidium</taxon>
    </lineage>
</organism>
<dbReference type="InterPro" id="IPR017853">
    <property type="entry name" value="GH"/>
</dbReference>
<dbReference type="OrthoDB" id="9971853at2759"/>
<dbReference type="InterPro" id="IPR041036">
    <property type="entry name" value="GH5_C"/>
</dbReference>
<gene>
    <name evidence="7" type="ORF">M409DRAFT_66662</name>
</gene>
<feature type="compositionally biased region" description="Low complexity" evidence="4">
    <location>
        <begin position="588"/>
        <end position="601"/>
    </location>
</feature>
<dbReference type="GO" id="GO:0050295">
    <property type="term" value="F:steryl-beta-glucosidase activity"/>
    <property type="evidence" value="ECO:0007669"/>
    <property type="project" value="TreeGrafter"/>
</dbReference>
<name>A0A6A6CG55_ZASCE</name>
<dbReference type="Proteomes" id="UP000799537">
    <property type="component" value="Unassembled WGS sequence"/>
</dbReference>
<dbReference type="FunFam" id="3.20.20.80:FF:000174">
    <property type="entry name" value="YIR007W-like protein"/>
    <property type="match status" value="1"/>
</dbReference>
<dbReference type="Gene3D" id="3.20.20.80">
    <property type="entry name" value="Glycosidases"/>
    <property type="match status" value="2"/>
</dbReference>
<dbReference type="EMBL" id="ML993597">
    <property type="protein sequence ID" value="KAF2166135.1"/>
    <property type="molecule type" value="Genomic_DNA"/>
</dbReference>
<dbReference type="PANTHER" id="PTHR31308">
    <property type="match status" value="1"/>
</dbReference>
<dbReference type="InterPro" id="IPR001547">
    <property type="entry name" value="Glyco_hydro_5"/>
</dbReference>
<protein>
    <submittedName>
        <fullName evidence="7">Glycoside hydrolase family 5 protein</fullName>
    </submittedName>
</protein>